<accession>A0A162BPE8</accession>
<gene>
    <name evidence="2" type="ORF">APZ42_010205</name>
</gene>
<feature type="region of interest" description="Disordered" evidence="1">
    <location>
        <begin position="1"/>
        <end position="93"/>
    </location>
</feature>
<dbReference type="Proteomes" id="UP000076858">
    <property type="component" value="Unassembled WGS sequence"/>
</dbReference>
<proteinExistence type="predicted"/>
<protein>
    <submittedName>
        <fullName evidence="2">Uncharacterized protein</fullName>
    </submittedName>
</protein>
<name>A0A162BPE8_9CRUS</name>
<comment type="caution">
    <text evidence="2">The sequence shown here is derived from an EMBL/GenBank/DDBJ whole genome shotgun (WGS) entry which is preliminary data.</text>
</comment>
<dbReference type="EMBL" id="LRGB01027119">
    <property type="protein sequence ID" value="KZR95810.1"/>
    <property type="molecule type" value="Genomic_DNA"/>
</dbReference>
<feature type="compositionally biased region" description="Polar residues" evidence="1">
    <location>
        <begin position="62"/>
        <end position="74"/>
    </location>
</feature>
<dbReference type="AlphaFoldDB" id="A0A162BPE8"/>
<evidence type="ECO:0000313" key="2">
    <source>
        <dbReference type="EMBL" id="KZR95810.1"/>
    </source>
</evidence>
<sequence length="93" mass="10496">MDDPIPDIESSVETRDRFRKHIATQTNTEKQQESENDYEHEVTEQNNIMEGTEGESSESQSDAPSTPPSVTLQTMDDMVPERMCDTPTETCVS</sequence>
<feature type="compositionally biased region" description="Basic and acidic residues" evidence="1">
    <location>
        <begin position="30"/>
        <end position="43"/>
    </location>
</feature>
<reference evidence="2 3" key="1">
    <citation type="submission" date="2016-03" db="EMBL/GenBank/DDBJ databases">
        <title>EvidentialGene: Evidence-directed Construction of Genes on Genomes.</title>
        <authorList>
            <person name="Gilbert D.G."/>
            <person name="Choi J.-H."/>
            <person name="Mockaitis K."/>
            <person name="Colbourne J."/>
            <person name="Pfrender M."/>
        </authorList>
    </citation>
    <scope>NUCLEOTIDE SEQUENCE [LARGE SCALE GENOMIC DNA]</scope>
    <source>
        <strain evidence="2 3">Xinb3</strain>
        <tissue evidence="2">Complete organism</tissue>
    </source>
</reference>
<organism evidence="2 3">
    <name type="scientific">Daphnia magna</name>
    <dbReference type="NCBI Taxonomy" id="35525"/>
    <lineage>
        <taxon>Eukaryota</taxon>
        <taxon>Metazoa</taxon>
        <taxon>Ecdysozoa</taxon>
        <taxon>Arthropoda</taxon>
        <taxon>Crustacea</taxon>
        <taxon>Branchiopoda</taxon>
        <taxon>Diplostraca</taxon>
        <taxon>Cladocera</taxon>
        <taxon>Anomopoda</taxon>
        <taxon>Daphniidae</taxon>
        <taxon>Daphnia</taxon>
    </lineage>
</organism>
<evidence type="ECO:0000256" key="1">
    <source>
        <dbReference type="SAM" id="MobiDB-lite"/>
    </source>
</evidence>
<feature type="non-terminal residue" evidence="2">
    <location>
        <position position="93"/>
    </location>
</feature>
<evidence type="ECO:0000313" key="3">
    <source>
        <dbReference type="Proteomes" id="UP000076858"/>
    </source>
</evidence>
<keyword evidence="3" id="KW-1185">Reference proteome</keyword>